<dbReference type="InterPro" id="IPR037069">
    <property type="entry name" value="AcylCoA_DH/ox_N_sf"/>
</dbReference>
<feature type="domain" description="Acyl-CoA dehydrogenase/oxidase N-terminal" evidence="7">
    <location>
        <begin position="29"/>
        <end position="99"/>
    </location>
</feature>
<dbReference type="InterPro" id="IPR013786">
    <property type="entry name" value="AcylCoA_DH/ox_N"/>
</dbReference>
<reference evidence="8 9" key="2">
    <citation type="submission" date="2019-08" db="EMBL/GenBank/DDBJ databases">
        <title>Amycolatopsis acidicola sp. nov., isolated from peat swamp forest soil.</title>
        <authorList>
            <person name="Srisuk N."/>
        </authorList>
    </citation>
    <scope>NUCLEOTIDE SEQUENCE [LARGE SCALE GENOMIC DNA]</scope>
    <source>
        <strain evidence="8 9">TBRC 6029</strain>
    </source>
</reference>
<comment type="caution">
    <text evidence="8">The sequence shown here is derived from an EMBL/GenBank/DDBJ whole genome shotgun (WGS) entry which is preliminary data.</text>
</comment>
<dbReference type="InterPro" id="IPR009075">
    <property type="entry name" value="AcylCo_DH/oxidase_C"/>
</dbReference>
<dbReference type="InterPro" id="IPR009100">
    <property type="entry name" value="AcylCoA_DH/oxidase_NM_dom_sf"/>
</dbReference>
<sequence length="339" mass="36481">MTFTDEQLALQDTVRNVLGRHPDPWPVLCAQVGVAALAVPERHGGLGAGLREVQIVAEELGRVLSPAPFLGSAVLATHAILETADEEAAKRLLPRLAEGTLAALGWATEDGSWDPDRTAFSARGSVVDGHAHYVLEGDLAEVLLVVAETDGELGLFEVDPAQARRVHTPTMDESRHLAEIEVTGAEATRVGTGDFRPALHRLRDTACAVLAAEQVGAAARALDITVAYSRQREQFGRPIGGFQALKHRMADLYVLVETARSAAYAVTEPDADVAHLAAVAKTYCSEVFSRVAAEMIQLHGGIAITWEHEAHRFFKRAHGAGQLFGQPHHHLPRVVPTLE</sequence>
<reference evidence="8 9" key="1">
    <citation type="submission" date="2019-07" db="EMBL/GenBank/DDBJ databases">
        <authorList>
            <person name="Duangmal K."/>
            <person name="Teo W.F.A."/>
        </authorList>
    </citation>
    <scope>NUCLEOTIDE SEQUENCE [LARGE SCALE GENOMIC DNA]</scope>
    <source>
        <strain evidence="8 9">TBRC 6029</strain>
    </source>
</reference>
<feature type="domain" description="Acyl-CoA dehydrogenase/oxidase C-terminal" evidence="6">
    <location>
        <begin position="209"/>
        <end position="319"/>
    </location>
</feature>
<dbReference type="GO" id="GO:0003995">
    <property type="term" value="F:acyl-CoA dehydrogenase activity"/>
    <property type="evidence" value="ECO:0007669"/>
    <property type="project" value="TreeGrafter"/>
</dbReference>
<dbReference type="Gene3D" id="1.20.140.10">
    <property type="entry name" value="Butyryl-CoA Dehydrogenase, subunit A, domain 3"/>
    <property type="match status" value="1"/>
</dbReference>
<protein>
    <submittedName>
        <fullName evidence="8">Acyl-CoA dehydrogenase</fullName>
    </submittedName>
</protein>
<evidence type="ECO:0000313" key="8">
    <source>
        <dbReference type="EMBL" id="TVT55217.1"/>
    </source>
</evidence>
<organism evidence="8 9">
    <name type="scientific">Amycolatopsis rhizosphaerae</name>
    <dbReference type="NCBI Taxonomy" id="2053003"/>
    <lineage>
        <taxon>Bacteria</taxon>
        <taxon>Bacillati</taxon>
        <taxon>Actinomycetota</taxon>
        <taxon>Actinomycetes</taxon>
        <taxon>Pseudonocardiales</taxon>
        <taxon>Pseudonocardiaceae</taxon>
        <taxon>Amycolatopsis</taxon>
    </lineage>
</organism>
<evidence type="ECO:0000256" key="5">
    <source>
        <dbReference type="ARBA" id="ARBA00023002"/>
    </source>
</evidence>
<dbReference type="Pfam" id="PF02771">
    <property type="entry name" value="Acyl-CoA_dh_N"/>
    <property type="match status" value="1"/>
</dbReference>
<dbReference type="InterPro" id="IPR036250">
    <property type="entry name" value="AcylCo_DH-like_C"/>
</dbReference>
<dbReference type="Gene3D" id="1.10.540.10">
    <property type="entry name" value="Acyl-CoA dehydrogenase/oxidase, N-terminal domain"/>
    <property type="match status" value="1"/>
</dbReference>
<keyword evidence="3" id="KW-0285">Flavoprotein</keyword>
<dbReference type="SUPFAM" id="SSF47203">
    <property type="entry name" value="Acyl-CoA dehydrogenase C-terminal domain-like"/>
    <property type="match status" value="1"/>
</dbReference>
<evidence type="ECO:0000259" key="6">
    <source>
        <dbReference type="Pfam" id="PF00441"/>
    </source>
</evidence>
<evidence type="ECO:0000313" key="9">
    <source>
        <dbReference type="Proteomes" id="UP000320011"/>
    </source>
</evidence>
<name>A0A558D2I5_9PSEU</name>
<evidence type="ECO:0000256" key="2">
    <source>
        <dbReference type="ARBA" id="ARBA00009347"/>
    </source>
</evidence>
<dbReference type="InterPro" id="IPR046373">
    <property type="entry name" value="Acyl-CoA_Oxase/DH_mid-dom_sf"/>
</dbReference>
<dbReference type="Proteomes" id="UP000320011">
    <property type="component" value="Unassembled WGS sequence"/>
</dbReference>
<evidence type="ECO:0000256" key="3">
    <source>
        <dbReference type="ARBA" id="ARBA00022630"/>
    </source>
</evidence>
<evidence type="ECO:0000256" key="1">
    <source>
        <dbReference type="ARBA" id="ARBA00001974"/>
    </source>
</evidence>
<dbReference type="SUPFAM" id="SSF56645">
    <property type="entry name" value="Acyl-CoA dehydrogenase NM domain-like"/>
    <property type="match status" value="1"/>
</dbReference>
<proteinExistence type="inferred from homology"/>
<dbReference type="EMBL" id="VJWX01000066">
    <property type="protein sequence ID" value="TVT55217.1"/>
    <property type="molecule type" value="Genomic_DNA"/>
</dbReference>
<accession>A0A558D2I5</accession>
<dbReference type="AlphaFoldDB" id="A0A558D2I5"/>
<dbReference type="Gene3D" id="2.40.110.10">
    <property type="entry name" value="Butyryl-CoA Dehydrogenase, subunit A, domain 2"/>
    <property type="match status" value="1"/>
</dbReference>
<keyword evidence="4" id="KW-0274">FAD</keyword>
<comment type="similarity">
    <text evidence="2">Belongs to the acyl-CoA dehydrogenase family.</text>
</comment>
<dbReference type="PANTHER" id="PTHR43884:SF20">
    <property type="entry name" value="ACYL-COA DEHYDROGENASE FADE28"/>
    <property type="match status" value="1"/>
</dbReference>
<dbReference type="OrthoDB" id="8677713at2"/>
<gene>
    <name evidence="8" type="ORF">FNH05_09775</name>
</gene>
<keyword evidence="9" id="KW-1185">Reference proteome</keyword>
<dbReference type="Pfam" id="PF00441">
    <property type="entry name" value="Acyl-CoA_dh_1"/>
    <property type="match status" value="1"/>
</dbReference>
<dbReference type="GO" id="GO:0050660">
    <property type="term" value="F:flavin adenine dinucleotide binding"/>
    <property type="evidence" value="ECO:0007669"/>
    <property type="project" value="InterPro"/>
</dbReference>
<dbReference type="RefSeq" id="WP_144587018.1">
    <property type="nucleotide sequence ID" value="NZ_VJWX01000066.1"/>
</dbReference>
<dbReference type="PANTHER" id="PTHR43884">
    <property type="entry name" value="ACYL-COA DEHYDROGENASE"/>
    <property type="match status" value="1"/>
</dbReference>
<comment type="cofactor">
    <cofactor evidence="1">
        <name>FAD</name>
        <dbReference type="ChEBI" id="CHEBI:57692"/>
    </cofactor>
</comment>
<dbReference type="CDD" id="cd00567">
    <property type="entry name" value="ACAD"/>
    <property type="match status" value="1"/>
</dbReference>
<keyword evidence="5" id="KW-0560">Oxidoreductase</keyword>
<evidence type="ECO:0000259" key="7">
    <source>
        <dbReference type="Pfam" id="PF02771"/>
    </source>
</evidence>
<evidence type="ECO:0000256" key="4">
    <source>
        <dbReference type="ARBA" id="ARBA00022827"/>
    </source>
</evidence>